<evidence type="ECO:0000259" key="1">
    <source>
        <dbReference type="Pfam" id="PF01074"/>
    </source>
</evidence>
<dbReference type="Gene3D" id="3.20.110.10">
    <property type="entry name" value="Glycoside hydrolase 38, N terminal domain"/>
    <property type="match status" value="1"/>
</dbReference>
<keyword evidence="3" id="KW-1185">Reference proteome</keyword>
<dbReference type="RefSeq" id="WP_068585156.1">
    <property type="nucleotide sequence ID" value="NZ_FTNK01000004.1"/>
</dbReference>
<evidence type="ECO:0000313" key="3">
    <source>
        <dbReference type="Proteomes" id="UP000186666"/>
    </source>
</evidence>
<accession>A0ABY1JVU4</accession>
<dbReference type="Proteomes" id="UP000186666">
    <property type="component" value="Unassembled WGS sequence"/>
</dbReference>
<dbReference type="InterPro" id="IPR027291">
    <property type="entry name" value="Glyco_hydro_38_N_sf"/>
</dbReference>
<dbReference type="InterPro" id="IPR011330">
    <property type="entry name" value="Glyco_hydro/deAcase_b/a-brl"/>
</dbReference>
<proteinExistence type="predicted"/>
<dbReference type="InterPro" id="IPR000602">
    <property type="entry name" value="Glyco_hydro_38_N"/>
</dbReference>
<keyword evidence="2" id="KW-0378">Hydrolase</keyword>
<dbReference type="SUPFAM" id="SSF88713">
    <property type="entry name" value="Glycoside hydrolase/deacetylase"/>
    <property type="match status" value="1"/>
</dbReference>
<gene>
    <name evidence="2" type="ORF">SAMN05421578_104344</name>
</gene>
<protein>
    <submittedName>
        <fullName evidence="2">Glycosyl hydrolases family 38 N-terminal domain-containing protein</fullName>
    </submittedName>
</protein>
<sequence length="816" mass="93998">MLQGTKPWKIYAIHHSHTDIGYTERQEKIQQYHVDFIRQVLHILREIHSGRRPEWTGFKWVCETFWPVETFLDKASDQEKIEFEEAVRRGDIGLSGTYLNMSELIGKELLESMIQRIRDYGESIQVPVKSAMTADITGFSWGYGQVLLDAGVQNLITCIHAHHSMYPLWKKQQPFWWEMPNGERLLTWNGEHYVFGNDLGLIPGIGGSYTIKDEFDTSKGITFEIAEVRIQRYIDRLQEDGYPFSFAPVMFSGLPTDNSSPNVQMMGFVNQWNEKHGDRIWIEPSTLDEFFTEVREHAENHPNDIPVHRGDWPDWWTDGVGSTPKHVQVFREAQRVYQKVKRLDPNREIVSSESMKEMEYQLTLFAEHTWGYHSSVTEPWNPFVQELGLRKEAFAANASTLVHRALYDILEQKGDALLSPDRPMRFKLHNPYHYTQEDVAHFIMEGWHYDLIKDGFEVRDEGSGELYSAQLRVAPRGVIVSIPVVLQAGEEKTIHIQSVKSGKVKTAYRDDYVGSDRMMDIDVSHAKQAFKMTSTYIDTPFVRIEWSKGAGITSWVDKRTQKEMLRGDRNHNAFTPVYDVTHASKIEDMYEVRRKMGRNRKGPDAVTSIGILTSAEVITQGDVYGTVQLTFKVDGCAHYSLLITAYMDRPRVDVAVRMHKDSVWDPENLYISLPFGSPMTSDSEELWIDKMDALVRPRKDQLTGSLADYYCLGEGIAYVKENNGIAIAMPDTPLIQLGSLKHEFRLLNGDEKLDQDPGHLYSWAMNNYWETNFAATLGGFYEFRYLVTWGEELNSPEAAMDICRSMNAGILSWRIR</sequence>
<comment type="caution">
    <text evidence="2">The sequence shown here is derived from an EMBL/GenBank/DDBJ whole genome shotgun (WGS) entry which is preliminary data.</text>
</comment>
<dbReference type="GO" id="GO:0016787">
    <property type="term" value="F:hydrolase activity"/>
    <property type="evidence" value="ECO:0007669"/>
    <property type="project" value="UniProtKB-KW"/>
</dbReference>
<evidence type="ECO:0000313" key="2">
    <source>
        <dbReference type="EMBL" id="SIQ85162.1"/>
    </source>
</evidence>
<organism evidence="2 3">
    <name type="scientific">Paenibacillus macquariensis</name>
    <dbReference type="NCBI Taxonomy" id="948756"/>
    <lineage>
        <taxon>Bacteria</taxon>
        <taxon>Bacillati</taxon>
        <taxon>Bacillota</taxon>
        <taxon>Bacilli</taxon>
        <taxon>Bacillales</taxon>
        <taxon>Paenibacillaceae</taxon>
        <taxon>Paenibacillus</taxon>
    </lineage>
</organism>
<dbReference type="CDD" id="cd10791">
    <property type="entry name" value="GH38N_AMII_like_1"/>
    <property type="match status" value="1"/>
</dbReference>
<dbReference type="Pfam" id="PF01074">
    <property type="entry name" value="Glyco_hydro_38N"/>
    <property type="match status" value="1"/>
</dbReference>
<dbReference type="EMBL" id="FTNK01000004">
    <property type="protein sequence ID" value="SIQ85162.1"/>
    <property type="molecule type" value="Genomic_DNA"/>
</dbReference>
<feature type="domain" description="Glycoside hydrolase family 38 N-terminal" evidence="1">
    <location>
        <begin position="9"/>
        <end position="307"/>
    </location>
</feature>
<name>A0ABY1JVU4_9BACL</name>
<reference evidence="2 3" key="1">
    <citation type="submission" date="2017-01" db="EMBL/GenBank/DDBJ databases">
        <authorList>
            <person name="Varghese N."/>
            <person name="Submissions S."/>
        </authorList>
    </citation>
    <scope>NUCLEOTIDE SEQUENCE [LARGE SCALE GENOMIC DNA]</scope>
    <source>
        <strain evidence="2 3">ATCC 23464</strain>
    </source>
</reference>